<protein>
    <submittedName>
        <fullName evidence="1">Uncharacterized protein</fullName>
    </submittedName>
</protein>
<organism evidence="1 2">
    <name type="scientific">Candidatus Chloroploca asiatica</name>
    <dbReference type="NCBI Taxonomy" id="1506545"/>
    <lineage>
        <taxon>Bacteria</taxon>
        <taxon>Bacillati</taxon>
        <taxon>Chloroflexota</taxon>
        <taxon>Chloroflexia</taxon>
        <taxon>Chloroflexales</taxon>
        <taxon>Chloroflexineae</taxon>
        <taxon>Oscillochloridaceae</taxon>
        <taxon>Candidatus Chloroploca</taxon>
    </lineage>
</organism>
<keyword evidence="2" id="KW-1185">Reference proteome</keyword>
<dbReference type="Proteomes" id="UP000220922">
    <property type="component" value="Unassembled WGS sequence"/>
</dbReference>
<dbReference type="OrthoDB" id="5182296at2"/>
<proteinExistence type="predicted"/>
<name>A0A2H3L6I8_9CHLR</name>
<evidence type="ECO:0000313" key="2">
    <source>
        <dbReference type="Proteomes" id="UP000220922"/>
    </source>
</evidence>
<comment type="caution">
    <text evidence="1">The sequence shown here is derived from an EMBL/GenBank/DDBJ whole genome shotgun (WGS) entry which is preliminary data.</text>
</comment>
<dbReference type="EMBL" id="LYXE01000120">
    <property type="protein sequence ID" value="PDV97884.1"/>
    <property type="molecule type" value="Genomic_DNA"/>
</dbReference>
<sequence length="666" mass="74652">MFDLNLEAGRRLMRLRINRDEADRLTRDGILVVDDRRRRPQWFDGRFLAARDLTNEQNYVLTRQADLGKAGGVGVVRGLEVVADRRGLHIQPGFGLTSLGEMVILPRELTLQVQNIPQIERLNRTFGLSRVPVVPPRTLTGLFIVALRAVEYTANPIVSYPTAVEGERSVEDGDIIEATAVTLIPFSDGATSNELDQRRAEVAYAIFVEHAERELPVGTLPLAMVALNRGTVEWIDPFLVRREIGAEHADVIGLGPMLGFATRATREAHLLQYDLHLTSVLERQGGRPFSATDYFRVLPPAGRLPRSAVNPNDFTQTYFPPGIEVDLSVVPVDELNILLEESLVLPPLDLTLTADQLESTSVQIIIPLARSELRQRINQLESTTRLLRPAAPGLVAARKPLEALRTLRLPQRLPPPILDPASLADRAWQEVLQRTEELWFVRRRNFHYKAELVGTIIPLPVEPPVDGGEGGGDEVPDRTLISENRLLDALGERDLPNFYFRRFAALRSAARENNTWESVVTLLDNARWRNEPFLLAGSIHEMSLVEGVPRTGLRSVARRYQSAGQGYATLRRQDGDVLNRFHPELIATLPRFLLVPEIDQLITQFNNQNELTTINDLLHKIGQALREGDLSPEEVFKALVEQLEAAGIRVSQTDPAEIPFFPRRGE</sequence>
<reference evidence="1 2" key="1">
    <citation type="submission" date="2016-05" db="EMBL/GenBank/DDBJ databases">
        <authorList>
            <person name="Lavstsen T."/>
            <person name="Jespersen J.S."/>
        </authorList>
    </citation>
    <scope>NUCLEOTIDE SEQUENCE [LARGE SCALE GENOMIC DNA]</scope>
    <source>
        <strain evidence="1 2">B7-9</strain>
    </source>
</reference>
<dbReference type="AlphaFoldDB" id="A0A2H3L6I8"/>
<accession>A0A2H3L6I8</accession>
<gene>
    <name evidence="1" type="ORF">A9Q02_17075</name>
</gene>
<evidence type="ECO:0000313" key="1">
    <source>
        <dbReference type="EMBL" id="PDV97884.1"/>
    </source>
</evidence>
<dbReference type="RefSeq" id="WP_097654028.1">
    <property type="nucleotide sequence ID" value="NZ_LYXE01000120.1"/>
</dbReference>